<dbReference type="EMBL" id="MWQN01000003">
    <property type="protein sequence ID" value="OPC77687.1"/>
    <property type="molecule type" value="Genomic_DNA"/>
</dbReference>
<name>A0A1T3NLG3_9ACTN</name>
<dbReference type="Proteomes" id="UP000190037">
    <property type="component" value="Unassembled WGS sequence"/>
</dbReference>
<dbReference type="OrthoDB" id="3538665at2"/>
<dbReference type="STRING" id="159449.B4N89_35885"/>
<dbReference type="AlphaFoldDB" id="A0A1T3NLG3"/>
<reference evidence="2 3" key="1">
    <citation type="submission" date="2017-03" db="EMBL/GenBank/DDBJ databases">
        <title>Draft genome sequence of Streptomyces scabrisporus NF3, endophyte isolated from Amphipterygium adstringens.</title>
        <authorList>
            <person name="Vazquez M."/>
            <person name="Ceapa C.D."/>
            <person name="Rodriguez Luna D."/>
            <person name="Sanchez Esquivel S."/>
        </authorList>
    </citation>
    <scope>NUCLEOTIDE SEQUENCE [LARGE SCALE GENOMIC DNA]</scope>
    <source>
        <strain evidence="2 3">NF3</strain>
    </source>
</reference>
<keyword evidence="3" id="KW-1185">Reference proteome</keyword>
<accession>A0A1T3NLG3</accession>
<evidence type="ECO:0000313" key="2">
    <source>
        <dbReference type="EMBL" id="OPC77687.1"/>
    </source>
</evidence>
<organism evidence="2 3">
    <name type="scientific">Embleya scabrispora</name>
    <dbReference type="NCBI Taxonomy" id="159449"/>
    <lineage>
        <taxon>Bacteria</taxon>
        <taxon>Bacillati</taxon>
        <taxon>Actinomycetota</taxon>
        <taxon>Actinomycetes</taxon>
        <taxon>Kitasatosporales</taxon>
        <taxon>Streptomycetaceae</taxon>
        <taxon>Embleya</taxon>
    </lineage>
</organism>
<protein>
    <recommendedName>
        <fullName evidence="1">Tn3 transposase DDE domain-containing protein</fullName>
    </recommendedName>
</protein>
<dbReference type="InterPro" id="IPR002513">
    <property type="entry name" value="Tn3_Tnp_DDE_dom"/>
</dbReference>
<proteinExistence type="predicted"/>
<dbReference type="GO" id="GO:0006313">
    <property type="term" value="P:DNA transposition"/>
    <property type="evidence" value="ECO:0007669"/>
    <property type="project" value="InterPro"/>
</dbReference>
<sequence length="372" mass="41676">MEPIVHDGVKALSRDRLFWVEQNYLRASTLILANARLVDFHTHLALVRAWGGGELASADGLRFITPIRTLNSGPNPKYFGARRLGTTFYNFLSDQFSGLHGILIPGTQRDSFHILDGLMEQETSLRPTEITSDTHGASEMVFGLFRLLGYQFSPRLADAGSATLYRVDPTADYGPLNPLTRERINLKQITANWDDVLRVAGSLHSGTIKASEVMRDLAPGGRPTPTGKAIMEIGRLDRSAYLSTYFADELLRRRVNTQLNRQESRHNLARKIFHGQKGELRAAYREGQEDALGALGLMLNIVVLWNTVYMQRIIEEMRAEGHHVRDEDIARLTPLKFAHVNFHGRYSFALPAEVEGGQLRATRKPADTTATI</sequence>
<evidence type="ECO:0000259" key="1">
    <source>
        <dbReference type="Pfam" id="PF01526"/>
    </source>
</evidence>
<feature type="domain" description="Tn3 transposase DDE" evidence="1">
    <location>
        <begin position="7"/>
        <end position="346"/>
    </location>
</feature>
<dbReference type="Pfam" id="PF01526">
    <property type="entry name" value="DDE_Tnp_Tn3"/>
    <property type="match status" value="1"/>
</dbReference>
<gene>
    <name evidence="2" type="ORF">B4N89_35885</name>
</gene>
<dbReference type="GO" id="GO:0004803">
    <property type="term" value="F:transposase activity"/>
    <property type="evidence" value="ECO:0007669"/>
    <property type="project" value="InterPro"/>
</dbReference>
<comment type="caution">
    <text evidence="2">The sequence shown here is derived from an EMBL/GenBank/DDBJ whole genome shotgun (WGS) entry which is preliminary data.</text>
</comment>
<evidence type="ECO:0000313" key="3">
    <source>
        <dbReference type="Proteomes" id="UP000190037"/>
    </source>
</evidence>